<evidence type="ECO:0000313" key="2">
    <source>
        <dbReference type="EMBL" id="MED6151690.1"/>
    </source>
</evidence>
<protein>
    <submittedName>
        <fullName evidence="2">Uncharacterized protein</fullName>
    </submittedName>
</protein>
<feature type="region of interest" description="Disordered" evidence="1">
    <location>
        <begin position="1"/>
        <end position="32"/>
    </location>
</feature>
<feature type="non-terminal residue" evidence="2">
    <location>
        <position position="66"/>
    </location>
</feature>
<name>A0ABU6TTC9_9FABA</name>
<comment type="caution">
    <text evidence="2">The sequence shown here is derived from an EMBL/GenBank/DDBJ whole genome shotgun (WGS) entry which is preliminary data.</text>
</comment>
<gene>
    <name evidence="2" type="ORF">PIB30_084788</name>
</gene>
<evidence type="ECO:0000313" key="3">
    <source>
        <dbReference type="Proteomes" id="UP001341840"/>
    </source>
</evidence>
<evidence type="ECO:0000256" key="1">
    <source>
        <dbReference type="SAM" id="MobiDB-lite"/>
    </source>
</evidence>
<proteinExistence type="predicted"/>
<dbReference type="EMBL" id="JASCZI010092008">
    <property type="protein sequence ID" value="MED6151690.1"/>
    <property type="molecule type" value="Genomic_DNA"/>
</dbReference>
<reference evidence="2 3" key="1">
    <citation type="journal article" date="2023" name="Plants (Basel)">
        <title>Bridging the Gap: Combining Genomics and Transcriptomics Approaches to Understand Stylosanthes scabra, an Orphan Legume from the Brazilian Caatinga.</title>
        <authorList>
            <person name="Ferreira-Neto J.R.C."/>
            <person name="da Silva M.D."/>
            <person name="Binneck E."/>
            <person name="de Melo N.F."/>
            <person name="da Silva R.H."/>
            <person name="de Melo A.L.T.M."/>
            <person name="Pandolfi V."/>
            <person name="Bustamante F.O."/>
            <person name="Brasileiro-Vidal A.C."/>
            <person name="Benko-Iseppon A.M."/>
        </authorList>
    </citation>
    <scope>NUCLEOTIDE SEQUENCE [LARGE SCALE GENOMIC DNA]</scope>
    <source>
        <tissue evidence="2">Leaves</tissue>
    </source>
</reference>
<keyword evidence="3" id="KW-1185">Reference proteome</keyword>
<organism evidence="2 3">
    <name type="scientific">Stylosanthes scabra</name>
    <dbReference type="NCBI Taxonomy" id="79078"/>
    <lineage>
        <taxon>Eukaryota</taxon>
        <taxon>Viridiplantae</taxon>
        <taxon>Streptophyta</taxon>
        <taxon>Embryophyta</taxon>
        <taxon>Tracheophyta</taxon>
        <taxon>Spermatophyta</taxon>
        <taxon>Magnoliopsida</taxon>
        <taxon>eudicotyledons</taxon>
        <taxon>Gunneridae</taxon>
        <taxon>Pentapetalae</taxon>
        <taxon>rosids</taxon>
        <taxon>fabids</taxon>
        <taxon>Fabales</taxon>
        <taxon>Fabaceae</taxon>
        <taxon>Papilionoideae</taxon>
        <taxon>50 kb inversion clade</taxon>
        <taxon>dalbergioids sensu lato</taxon>
        <taxon>Dalbergieae</taxon>
        <taxon>Pterocarpus clade</taxon>
        <taxon>Stylosanthes</taxon>
    </lineage>
</organism>
<sequence>MCIQQAKQPQAPKLINKNKKMKNTTNRGLCPSSITVTTDLQSRSPPFRMKNKINRICSPNLSLIQR</sequence>
<dbReference type="Proteomes" id="UP001341840">
    <property type="component" value="Unassembled WGS sequence"/>
</dbReference>
<accession>A0ABU6TTC9</accession>